<evidence type="ECO:0000313" key="1">
    <source>
        <dbReference type="EMBL" id="KPJ52754.1"/>
    </source>
</evidence>
<evidence type="ECO:0000313" key="2">
    <source>
        <dbReference type="Proteomes" id="UP000052008"/>
    </source>
</evidence>
<protein>
    <submittedName>
        <fullName evidence="1">Uncharacterized protein</fullName>
    </submittedName>
</protein>
<proteinExistence type="predicted"/>
<name>A0A0S7WRG6_UNCT6</name>
<dbReference type="STRING" id="1703770.AMJ39_06985"/>
<organism evidence="1 2">
    <name type="scientific">candidate division TA06 bacterium DG_24</name>
    <dbReference type="NCBI Taxonomy" id="1703770"/>
    <lineage>
        <taxon>Bacteria</taxon>
        <taxon>Bacteria division TA06</taxon>
    </lineage>
</organism>
<dbReference type="Proteomes" id="UP000052008">
    <property type="component" value="Unassembled WGS sequence"/>
</dbReference>
<accession>A0A0S7WRG6</accession>
<dbReference type="AlphaFoldDB" id="A0A0S7WRG6"/>
<gene>
    <name evidence="1" type="ORF">AMJ39_06985</name>
</gene>
<sequence length="91" mass="10243">MALTGPRRETGVAGLARFEETAGPTRALDRAMRPTACWPLRLFAFSMIRHLAMLQLNDMGGQETDRRLFDVSEWTVGCVCMQVSQFLLKIP</sequence>
<comment type="caution">
    <text evidence="1">The sequence shown here is derived from an EMBL/GenBank/DDBJ whole genome shotgun (WGS) entry which is preliminary data.</text>
</comment>
<dbReference type="EMBL" id="LIZS01000043">
    <property type="protein sequence ID" value="KPJ52754.1"/>
    <property type="molecule type" value="Genomic_DNA"/>
</dbReference>
<reference evidence="1 2" key="1">
    <citation type="journal article" date="2015" name="Microbiome">
        <title>Genomic resolution of linkages in carbon, nitrogen, and sulfur cycling among widespread estuary sediment bacteria.</title>
        <authorList>
            <person name="Baker B.J."/>
            <person name="Lazar C.S."/>
            <person name="Teske A.P."/>
            <person name="Dick G.J."/>
        </authorList>
    </citation>
    <scope>NUCLEOTIDE SEQUENCE [LARGE SCALE GENOMIC DNA]</scope>
    <source>
        <strain evidence="1">DG_24</strain>
    </source>
</reference>